<evidence type="ECO:0000256" key="5">
    <source>
        <dbReference type="RuleBase" id="RU365068"/>
    </source>
</evidence>
<feature type="region of interest" description="Disordered" evidence="6">
    <location>
        <begin position="48"/>
        <end position="69"/>
    </location>
</feature>
<dbReference type="InterPro" id="IPR027417">
    <property type="entry name" value="P-loop_NTPase"/>
</dbReference>
<dbReference type="InterPro" id="IPR014013">
    <property type="entry name" value="Helic_SF1/SF2_ATP-bd_DinG/Rad3"/>
</dbReference>
<dbReference type="PANTHER" id="PTHR24031">
    <property type="entry name" value="RNA HELICASE"/>
    <property type="match status" value="1"/>
</dbReference>
<feature type="region of interest" description="Disordered" evidence="6">
    <location>
        <begin position="618"/>
        <end position="682"/>
    </location>
</feature>
<dbReference type="PROSITE" id="PS51194">
    <property type="entry name" value="HELICASE_CTER"/>
    <property type="match status" value="1"/>
</dbReference>
<dbReference type="PROSITE" id="PS51193">
    <property type="entry name" value="HELICASE_ATP_BIND_2"/>
    <property type="match status" value="1"/>
</dbReference>
<name>A0A9P5ZZZ5_PLEER</name>
<dbReference type="EC" id="3.6.4.13" evidence="5"/>
<dbReference type="GO" id="GO:0003724">
    <property type="term" value="F:RNA helicase activity"/>
    <property type="evidence" value="ECO:0007669"/>
    <property type="project" value="UniProtKB-EC"/>
</dbReference>
<dbReference type="GO" id="GO:0003723">
    <property type="term" value="F:RNA binding"/>
    <property type="evidence" value="ECO:0007669"/>
    <property type="project" value="UniProtKB-UniRule"/>
</dbReference>
<dbReference type="Pfam" id="PF00270">
    <property type="entry name" value="DEAD"/>
    <property type="match status" value="1"/>
</dbReference>
<dbReference type="Gene3D" id="3.40.50.300">
    <property type="entry name" value="P-loop containing nucleotide triphosphate hydrolases"/>
    <property type="match status" value="2"/>
</dbReference>
<keyword evidence="2 5" id="KW-0378">Hydrolase</keyword>
<evidence type="ECO:0000259" key="9">
    <source>
        <dbReference type="PROSITE" id="PS51194"/>
    </source>
</evidence>
<comment type="similarity">
    <text evidence="5">Belongs to the DEAD box helicase family.</text>
</comment>
<proteinExistence type="inferred from homology"/>
<keyword evidence="4 5" id="KW-0694">RNA-binding</keyword>
<dbReference type="AlphaFoldDB" id="A0A9P5ZZZ5"/>
<feature type="domain" description="Helicase ATP-binding" evidence="8">
    <location>
        <begin position="90"/>
        <end position="373"/>
    </location>
</feature>
<comment type="function">
    <text evidence="5">RNA helicase.</text>
</comment>
<dbReference type="PROSITE" id="PS51192">
    <property type="entry name" value="HELICASE_ATP_BIND_1"/>
    <property type="match status" value="1"/>
</dbReference>
<evidence type="ECO:0000259" key="7">
    <source>
        <dbReference type="PROSITE" id="PS51192"/>
    </source>
</evidence>
<evidence type="ECO:0000313" key="11">
    <source>
        <dbReference type="Proteomes" id="UP000807025"/>
    </source>
</evidence>
<keyword evidence="3 5" id="KW-0067">ATP-binding</keyword>
<comment type="domain">
    <text evidence="5">The Q motif is unique to and characteristic of the DEAD box family of RNA helicases and controls ATP binding and hydrolysis.</text>
</comment>
<keyword evidence="5" id="KW-0347">Helicase</keyword>
<dbReference type="InterPro" id="IPR001650">
    <property type="entry name" value="Helicase_C-like"/>
</dbReference>
<dbReference type="Proteomes" id="UP000807025">
    <property type="component" value="Unassembled WGS sequence"/>
</dbReference>
<dbReference type="GO" id="GO:0016787">
    <property type="term" value="F:hydrolase activity"/>
    <property type="evidence" value="ECO:0007669"/>
    <property type="project" value="UniProtKB-KW"/>
</dbReference>
<dbReference type="OrthoDB" id="193716at2759"/>
<organism evidence="10 11">
    <name type="scientific">Pleurotus eryngii</name>
    <name type="common">Boletus of the steppes</name>
    <dbReference type="NCBI Taxonomy" id="5323"/>
    <lineage>
        <taxon>Eukaryota</taxon>
        <taxon>Fungi</taxon>
        <taxon>Dikarya</taxon>
        <taxon>Basidiomycota</taxon>
        <taxon>Agaricomycotina</taxon>
        <taxon>Agaricomycetes</taxon>
        <taxon>Agaricomycetidae</taxon>
        <taxon>Agaricales</taxon>
        <taxon>Pleurotineae</taxon>
        <taxon>Pleurotaceae</taxon>
        <taxon>Pleurotus</taxon>
    </lineage>
</organism>
<evidence type="ECO:0000256" key="4">
    <source>
        <dbReference type="ARBA" id="ARBA00022884"/>
    </source>
</evidence>
<dbReference type="Pfam" id="PF00271">
    <property type="entry name" value="Helicase_C"/>
    <property type="match status" value="1"/>
</dbReference>
<feature type="compositionally biased region" description="Polar residues" evidence="6">
    <location>
        <begin position="671"/>
        <end position="682"/>
    </location>
</feature>
<dbReference type="InterPro" id="IPR011545">
    <property type="entry name" value="DEAD/DEAH_box_helicase_dom"/>
</dbReference>
<feature type="compositionally biased region" description="Low complexity" evidence="6">
    <location>
        <begin position="630"/>
        <end position="662"/>
    </location>
</feature>
<keyword evidence="11" id="KW-1185">Reference proteome</keyword>
<gene>
    <name evidence="10" type="ORF">BDN71DRAFT_1482566</name>
</gene>
<dbReference type="EMBL" id="MU154559">
    <property type="protein sequence ID" value="KAF9495750.1"/>
    <property type="molecule type" value="Genomic_DNA"/>
</dbReference>
<evidence type="ECO:0000256" key="3">
    <source>
        <dbReference type="ARBA" id="ARBA00022840"/>
    </source>
</evidence>
<feature type="domain" description="Helicase C-terminal" evidence="9">
    <location>
        <begin position="356"/>
        <end position="520"/>
    </location>
</feature>
<dbReference type="SMART" id="SM00487">
    <property type="entry name" value="DEXDc"/>
    <property type="match status" value="1"/>
</dbReference>
<evidence type="ECO:0000313" key="10">
    <source>
        <dbReference type="EMBL" id="KAF9495750.1"/>
    </source>
</evidence>
<dbReference type="CDD" id="cd18787">
    <property type="entry name" value="SF2_C_DEAD"/>
    <property type="match status" value="1"/>
</dbReference>
<dbReference type="GO" id="GO:0005524">
    <property type="term" value="F:ATP binding"/>
    <property type="evidence" value="ECO:0007669"/>
    <property type="project" value="UniProtKB-UniRule"/>
</dbReference>
<reference evidence="10" key="1">
    <citation type="submission" date="2020-11" db="EMBL/GenBank/DDBJ databases">
        <authorList>
            <consortium name="DOE Joint Genome Institute"/>
            <person name="Ahrendt S."/>
            <person name="Riley R."/>
            <person name="Andreopoulos W."/>
            <person name="Labutti K."/>
            <person name="Pangilinan J."/>
            <person name="Ruiz-Duenas F.J."/>
            <person name="Barrasa J.M."/>
            <person name="Sanchez-Garcia M."/>
            <person name="Camarero S."/>
            <person name="Miyauchi S."/>
            <person name="Serrano A."/>
            <person name="Linde D."/>
            <person name="Babiker R."/>
            <person name="Drula E."/>
            <person name="Ayuso-Fernandez I."/>
            <person name="Pacheco R."/>
            <person name="Padilla G."/>
            <person name="Ferreira P."/>
            <person name="Barriuso J."/>
            <person name="Kellner H."/>
            <person name="Castanera R."/>
            <person name="Alfaro M."/>
            <person name="Ramirez L."/>
            <person name="Pisabarro A.G."/>
            <person name="Kuo A."/>
            <person name="Tritt A."/>
            <person name="Lipzen A."/>
            <person name="He G."/>
            <person name="Yan M."/>
            <person name="Ng V."/>
            <person name="Cullen D."/>
            <person name="Martin F."/>
            <person name="Rosso M.-N."/>
            <person name="Henrissat B."/>
            <person name="Hibbett D."/>
            <person name="Martinez A.T."/>
            <person name="Grigoriev I.V."/>
        </authorList>
    </citation>
    <scope>NUCLEOTIDE SEQUENCE</scope>
    <source>
        <strain evidence="10">ATCC 90797</strain>
    </source>
</reference>
<dbReference type="SUPFAM" id="SSF52540">
    <property type="entry name" value="P-loop containing nucleoside triphosphate hydrolases"/>
    <property type="match status" value="1"/>
</dbReference>
<feature type="domain" description="Helicase ATP-binding" evidence="7">
    <location>
        <begin position="121"/>
        <end position="327"/>
    </location>
</feature>
<comment type="catalytic activity">
    <reaction evidence="5">
        <text>ATP + H2O = ADP + phosphate + H(+)</text>
        <dbReference type="Rhea" id="RHEA:13065"/>
        <dbReference type="ChEBI" id="CHEBI:15377"/>
        <dbReference type="ChEBI" id="CHEBI:15378"/>
        <dbReference type="ChEBI" id="CHEBI:30616"/>
        <dbReference type="ChEBI" id="CHEBI:43474"/>
        <dbReference type="ChEBI" id="CHEBI:456216"/>
        <dbReference type="EC" id="3.6.4.13"/>
    </reaction>
</comment>
<keyword evidence="1 5" id="KW-0547">Nucleotide-binding</keyword>
<dbReference type="SMART" id="SM00490">
    <property type="entry name" value="HELICc"/>
    <property type="match status" value="1"/>
</dbReference>
<evidence type="ECO:0000256" key="2">
    <source>
        <dbReference type="ARBA" id="ARBA00022801"/>
    </source>
</evidence>
<accession>A0A9P5ZZZ5</accession>
<comment type="caution">
    <text evidence="10">The sequence shown here is derived from an EMBL/GenBank/DDBJ whole genome shotgun (WGS) entry which is preliminary data.</text>
</comment>
<protein>
    <recommendedName>
        <fullName evidence="5">ATP-dependent RNA helicase</fullName>
        <ecNumber evidence="5">3.6.4.13</ecNumber>
    </recommendedName>
</protein>
<evidence type="ECO:0000259" key="8">
    <source>
        <dbReference type="PROSITE" id="PS51193"/>
    </source>
</evidence>
<evidence type="ECO:0000256" key="6">
    <source>
        <dbReference type="SAM" id="MobiDB-lite"/>
    </source>
</evidence>
<dbReference type="InterPro" id="IPR014001">
    <property type="entry name" value="Helicase_ATP-bd"/>
</dbReference>
<evidence type="ECO:0000256" key="1">
    <source>
        <dbReference type="ARBA" id="ARBA00022741"/>
    </source>
</evidence>
<sequence>MALCVALTQVQSQSLAPSGFIASSVRAEEITLFYQSRAESTAAAVEAKSTNSVSQSPVPPQPTRSSGVVSDLPKWKSLLGRLQWGTLRAIVTTPYNYDKMTKVQAEVLGQLPKLITLPDPDDPNPPTRDLLVRSRTGTGKTLAFLVPAVEARLAAINRAAKQALIDAGLKSDEELEGRARRAFVRQHAGALIISPTRELAIHIADEAIKLTRHLPGLEVRLFVGGMSKRQQMREWMRDRRDIVVGTPGRLRDVLHCEPEVARGLANTPLLILDDADSLINPEFREDIEYIKKFLPSSPERQTFLFSATVSPAVRQMSKSFLSDNHAIINCVSGSDPSPVHAHIPQYHTVLPTAAHQIPSVLRLLAHDQLTNPGSSKAIIFFPTTKMTVMFANILRDVARQCLPAVRNVRVYELHSKRAQDARTRTSDAFRADTSGASILVTSDVSARGVEYPGVTRVIQVGMPAGTEQYIHRMGHAGRTNGRSDLVLLPWEVSFVTWQLSKVSLKPLTVSKLKAEVTELAAKHDANPRAYVHGLDIFRRFFPTRLVPILATVDRTVSDLLAKMDPRDIEQTFASLLGFYAENARELRVRKSEILEGCKDWAIDAMGLPYPPHINPTMLDRLGFRNRDDSGSSSRYNSRDSSGSPRSSSSSYSRPPPSTYSRPVWEDRGHVRNSQGGDSSIVASPVISTRTPVTIKIVGVPVAMTKTITEAIAVLAEARAHGEVGKLDTRSEDLQGPPVPILRYTDLCDRNP</sequence>